<organism evidence="1 2">
    <name type="scientific">Candidatus Nitrosocosmicus arcticus</name>
    <dbReference type="NCBI Taxonomy" id="2035267"/>
    <lineage>
        <taxon>Archaea</taxon>
        <taxon>Nitrososphaerota</taxon>
        <taxon>Nitrososphaeria</taxon>
        <taxon>Nitrososphaerales</taxon>
        <taxon>Nitrososphaeraceae</taxon>
        <taxon>Candidatus Nitrosocosmicus</taxon>
    </lineage>
</organism>
<proteinExistence type="predicted"/>
<comment type="caution">
    <text evidence="1">The sequence shown here is derived from an EMBL/GenBank/DDBJ whole genome shotgun (WGS) entry which is preliminary data.</text>
</comment>
<dbReference type="OrthoDB" id="9953at2157"/>
<sequence>MGEKKRLEIEKKPYIAVIIPDKVEGKKFRPIPIEYISGDNKEEICILNESLKIDSTGITTKEVIDDFIKKFLSNWKNFKNNQSVKNYLYMNAPDIQPSDYENLKKKYLELEENYLNK</sequence>
<dbReference type="AlphaFoldDB" id="A0A557SW33"/>
<dbReference type="RefSeq" id="WP_144730402.1">
    <property type="nucleotide sequence ID" value="NZ_ML675582.1"/>
</dbReference>
<reference evidence="1 2" key="1">
    <citation type="journal article" date="2019" name="Front. Microbiol.">
        <title>Ammonia Oxidation by the Arctic Terrestrial Thaumarchaeote Candidatus Nitrosocosmicus arcticus Is Stimulated by Increasing Temperatures.</title>
        <authorList>
            <person name="Alves R.J.E."/>
            <person name="Kerou M."/>
            <person name="Zappe A."/>
            <person name="Bittner R."/>
            <person name="Abby S.S."/>
            <person name="Schmidt H.A."/>
            <person name="Pfeifer K."/>
            <person name="Schleper C."/>
        </authorList>
    </citation>
    <scope>NUCLEOTIDE SEQUENCE [LARGE SCALE GENOMIC DNA]</scope>
    <source>
        <strain evidence="1 2">Kfb</strain>
    </source>
</reference>
<evidence type="ECO:0000313" key="2">
    <source>
        <dbReference type="Proteomes" id="UP000315289"/>
    </source>
</evidence>
<protein>
    <submittedName>
        <fullName evidence="1">Uncharacterized protein</fullName>
    </submittedName>
</protein>
<keyword evidence="2" id="KW-1185">Reference proteome</keyword>
<dbReference type="EMBL" id="VOAH01000006">
    <property type="protein sequence ID" value="TVP40803.1"/>
    <property type="molecule type" value="Genomic_DNA"/>
</dbReference>
<dbReference type="Proteomes" id="UP000315289">
    <property type="component" value="Unassembled WGS sequence"/>
</dbReference>
<accession>A0A557SW33</accession>
<evidence type="ECO:0000313" key="1">
    <source>
        <dbReference type="EMBL" id="TVP40803.1"/>
    </source>
</evidence>
<name>A0A557SW33_9ARCH</name>
<gene>
    <name evidence="1" type="ORF">NARC_60190</name>
</gene>